<dbReference type="InterPro" id="IPR029058">
    <property type="entry name" value="AB_hydrolase_fold"/>
</dbReference>
<dbReference type="EMBL" id="JAMZEB010000001">
    <property type="protein sequence ID" value="MCP2353269.1"/>
    <property type="molecule type" value="Genomic_DNA"/>
</dbReference>
<accession>A0A9X2G9H8</accession>
<dbReference type="GO" id="GO:0006508">
    <property type="term" value="P:proteolysis"/>
    <property type="evidence" value="ECO:0007669"/>
    <property type="project" value="InterPro"/>
</dbReference>
<evidence type="ECO:0000259" key="2">
    <source>
        <dbReference type="Pfam" id="PF00326"/>
    </source>
</evidence>
<dbReference type="RefSeq" id="WP_253739735.1">
    <property type="nucleotide sequence ID" value="NZ_BAABKA010000044.1"/>
</dbReference>
<dbReference type="SUPFAM" id="SSF53474">
    <property type="entry name" value="alpha/beta-Hydrolases"/>
    <property type="match status" value="1"/>
</dbReference>
<dbReference type="GO" id="GO:0004252">
    <property type="term" value="F:serine-type endopeptidase activity"/>
    <property type="evidence" value="ECO:0007669"/>
    <property type="project" value="TreeGrafter"/>
</dbReference>
<dbReference type="Proteomes" id="UP001139648">
    <property type="component" value="Unassembled WGS sequence"/>
</dbReference>
<dbReference type="AlphaFoldDB" id="A0A9X2G9H8"/>
<dbReference type="SUPFAM" id="SSF82171">
    <property type="entry name" value="DPP6 N-terminal domain-like"/>
    <property type="match status" value="1"/>
</dbReference>
<sequence>MANRRSVSRWERRFRAPRVSLPAWAADSPDRCVVTATARGVVEIHSWDRGSDALIQATARRHGTRLASIDPGGDWIWWFDDVDGDERGIWRRQPFGSAPGERVEDATGLGPAFPAGLAFGRGGLAVVGLSDKMIGSQIHLIQARRTGDVVIRDSRLLYEHEMSASVGCLSADGELLAITHSEHGNSRHPRVRVLRVTDGTVVGELHGGAGQGVRPLEFAPLSGDPRLLIRHEAGGQGGLQIWDPIRDFRDDVDLVMAGEVRDAHWYQDGQALLIAVDHQARTRLYTTRLEERGLRPVGPRTGTVLRATTRPDGDVWALWSSAADPPAVRDLRGGCVLAAQGRPAPPSVPIEDVWVQGPGGPVHALLRRPTAGDGAILPGPLPLFVDVHGGPATHDIDAFRASPSLWVDHGFAVVQVNYRGSTGYGSAWRDALENRIGHTELEDVVAVRDHLVASGIADPDRVVLSGTSWGGFLTLLGLGVYPDRWTLGMASVPIADYALAYDDEMESLKAFDRSLFGGSPDEVPGRYRDASPITYVEAVRAPVLILAGDNDSRCPIRQILSYTEALSRHDHVHELYRYDAGHGSLVDDERISQAKLKIDFVRRHMGIDDAQEWPTDAATRTGSPEERT</sequence>
<keyword evidence="4" id="KW-1185">Reference proteome</keyword>
<evidence type="ECO:0000313" key="4">
    <source>
        <dbReference type="Proteomes" id="UP001139648"/>
    </source>
</evidence>
<keyword evidence="1 3" id="KW-0378">Hydrolase</keyword>
<dbReference type="PANTHER" id="PTHR42776:SF27">
    <property type="entry name" value="DIPEPTIDYL PEPTIDASE FAMILY MEMBER 6"/>
    <property type="match status" value="1"/>
</dbReference>
<name>A0A9X2G9H8_9ACTN</name>
<dbReference type="PANTHER" id="PTHR42776">
    <property type="entry name" value="SERINE PEPTIDASE S9 FAMILY MEMBER"/>
    <property type="match status" value="1"/>
</dbReference>
<dbReference type="InterPro" id="IPR001375">
    <property type="entry name" value="Peptidase_S9_cat"/>
</dbReference>
<comment type="caution">
    <text evidence="3">The sequence shown here is derived from an EMBL/GenBank/DDBJ whole genome shotgun (WGS) entry which is preliminary data.</text>
</comment>
<organism evidence="3 4">
    <name type="scientific">Nonomuraea thailandensis</name>
    <dbReference type="NCBI Taxonomy" id="1188745"/>
    <lineage>
        <taxon>Bacteria</taxon>
        <taxon>Bacillati</taxon>
        <taxon>Actinomycetota</taxon>
        <taxon>Actinomycetes</taxon>
        <taxon>Streptosporangiales</taxon>
        <taxon>Streptosporangiaceae</taxon>
        <taxon>Nonomuraea</taxon>
    </lineage>
</organism>
<evidence type="ECO:0000313" key="3">
    <source>
        <dbReference type="EMBL" id="MCP2353269.1"/>
    </source>
</evidence>
<gene>
    <name evidence="3" type="ORF">HD597_000289</name>
</gene>
<dbReference type="Gene3D" id="3.40.50.1820">
    <property type="entry name" value="alpha/beta hydrolase"/>
    <property type="match status" value="1"/>
</dbReference>
<feature type="domain" description="Peptidase S9 prolyl oligopeptidase catalytic" evidence="2">
    <location>
        <begin position="399"/>
        <end position="606"/>
    </location>
</feature>
<proteinExistence type="predicted"/>
<protein>
    <submittedName>
        <fullName evidence="3">Dienelactone hydrolase</fullName>
    </submittedName>
</protein>
<evidence type="ECO:0000256" key="1">
    <source>
        <dbReference type="ARBA" id="ARBA00022801"/>
    </source>
</evidence>
<reference evidence="3" key="1">
    <citation type="submission" date="2022-06" db="EMBL/GenBank/DDBJ databases">
        <title>Sequencing the genomes of 1000 actinobacteria strains.</title>
        <authorList>
            <person name="Klenk H.-P."/>
        </authorList>
    </citation>
    <scope>NUCLEOTIDE SEQUENCE</scope>
    <source>
        <strain evidence="3">DSM 46694</strain>
    </source>
</reference>
<dbReference type="Pfam" id="PF00326">
    <property type="entry name" value="Peptidase_S9"/>
    <property type="match status" value="1"/>
</dbReference>